<comment type="caution">
    <text evidence="1">The sequence shown here is derived from an EMBL/GenBank/DDBJ whole genome shotgun (WGS) entry which is preliminary data.</text>
</comment>
<sequence>MNKRIIYSAAAALAGIILLTIGFNGCKNKDDSAADITISPEAGTTYKSGDAVSFSVKYPASVKPDSVVYMLEAQRLGSVKDSSALTIKTDTLVLGARVITAKIYQAGKADEVTTNIVLLAAKAPEELTFKVEKVFPHDTATYTEGLLYQDGALYESGGGYLDPPPGQTKETQSRLKKVNLQTGKAERMIMIDPKVFAEGISIVGNKLIQLTYLEKKGFVYDKDTFKLLDTFDNNIGIEGWGMCFDGKKLYMDDKTNRIFFLDKDTYRQTGFIDVYDDKGAVNEVNELEMIDGKLYANVYQTDNILVIDPKTGAVLQKIDMKALYPEAQRNKNADVFNGIAYDKATGRIFVTGKKWDKLFQVKFVKK</sequence>
<dbReference type="InterPro" id="IPR007788">
    <property type="entry name" value="QCT"/>
</dbReference>
<dbReference type="InterPro" id="IPR015943">
    <property type="entry name" value="WD40/YVTN_repeat-like_dom_sf"/>
</dbReference>
<dbReference type="OrthoDB" id="9783700at2"/>
<name>A0A4Y8SHZ9_9SPHI</name>
<dbReference type="Proteomes" id="UP000297540">
    <property type="component" value="Unassembled WGS sequence"/>
</dbReference>
<dbReference type="AlphaFoldDB" id="A0A4Y8SHZ9"/>
<dbReference type="PANTHER" id="PTHR31270">
    <property type="entry name" value="GLUTAMINYL-PEPTIDE CYCLOTRANSFERASE"/>
    <property type="match status" value="1"/>
</dbReference>
<dbReference type="Pfam" id="PF05096">
    <property type="entry name" value="Glu_cyclase_2"/>
    <property type="match status" value="1"/>
</dbReference>
<dbReference type="PANTHER" id="PTHR31270:SF1">
    <property type="entry name" value="GLUTAMINYL-PEPTIDE CYCLOTRANSFERASE"/>
    <property type="match status" value="1"/>
</dbReference>
<organism evidence="1 2">
    <name type="scientific">Mucilaginibacter psychrotolerans</name>
    <dbReference type="NCBI Taxonomy" id="1524096"/>
    <lineage>
        <taxon>Bacteria</taxon>
        <taxon>Pseudomonadati</taxon>
        <taxon>Bacteroidota</taxon>
        <taxon>Sphingobacteriia</taxon>
        <taxon>Sphingobacteriales</taxon>
        <taxon>Sphingobacteriaceae</taxon>
        <taxon>Mucilaginibacter</taxon>
    </lineage>
</organism>
<proteinExistence type="predicted"/>
<protein>
    <submittedName>
        <fullName evidence="1">Glutaminyl-peptide cyclotransferase</fullName>
    </submittedName>
</protein>
<keyword evidence="1" id="KW-0808">Transferase</keyword>
<evidence type="ECO:0000313" key="1">
    <source>
        <dbReference type="EMBL" id="TFF38255.1"/>
    </source>
</evidence>
<keyword evidence="2" id="KW-1185">Reference proteome</keyword>
<dbReference type="RefSeq" id="WP_133229974.1">
    <property type="nucleotide sequence ID" value="NZ_SOZE01000007.1"/>
</dbReference>
<dbReference type="GO" id="GO:0016603">
    <property type="term" value="F:glutaminyl-peptide cyclotransferase activity"/>
    <property type="evidence" value="ECO:0007669"/>
    <property type="project" value="InterPro"/>
</dbReference>
<accession>A0A4Y8SHZ9</accession>
<dbReference type="EMBL" id="SOZE01000007">
    <property type="protein sequence ID" value="TFF38255.1"/>
    <property type="molecule type" value="Genomic_DNA"/>
</dbReference>
<dbReference type="Gene3D" id="2.130.10.10">
    <property type="entry name" value="YVTN repeat-like/Quinoprotein amine dehydrogenase"/>
    <property type="match status" value="1"/>
</dbReference>
<dbReference type="SUPFAM" id="SSF63825">
    <property type="entry name" value="YWTD domain"/>
    <property type="match status" value="1"/>
</dbReference>
<reference evidence="1 2" key="1">
    <citation type="journal article" date="2017" name="Int. J. Syst. Evol. Microbiol.">
        <title>Mucilaginibacterpsychrotolerans sp. nov., isolated from peatlands.</title>
        <authorList>
            <person name="Deng Y."/>
            <person name="Shen L."/>
            <person name="Xu B."/>
            <person name="Liu Y."/>
            <person name="Gu Z."/>
            <person name="Liu H."/>
            <person name="Zhou Y."/>
        </authorList>
    </citation>
    <scope>NUCLEOTIDE SEQUENCE [LARGE SCALE GENOMIC DNA]</scope>
    <source>
        <strain evidence="1 2">NH7-4</strain>
    </source>
</reference>
<gene>
    <name evidence="1" type="ORF">E2R66_09480</name>
</gene>
<evidence type="ECO:0000313" key="2">
    <source>
        <dbReference type="Proteomes" id="UP000297540"/>
    </source>
</evidence>